<dbReference type="Pfam" id="PF00756">
    <property type="entry name" value="Esterase"/>
    <property type="match status" value="1"/>
</dbReference>
<dbReference type="EMBL" id="BAAARI010000002">
    <property type="protein sequence ID" value="GAA2567160.1"/>
    <property type="molecule type" value="Genomic_DNA"/>
</dbReference>
<dbReference type="RefSeq" id="WP_344226086.1">
    <property type="nucleotide sequence ID" value="NZ_BAAARI010000002.1"/>
</dbReference>
<dbReference type="InterPro" id="IPR000801">
    <property type="entry name" value="Esterase-like"/>
</dbReference>
<dbReference type="InterPro" id="IPR029058">
    <property type="entry name" value="AB_hydrolase_fold"/>
</dbReference>
<reference evidence="2 3" key="1">
    <citation type="journal article" date="2019" name="Int. J. Syst. Evol. Microbiol.">
        <title>The Global Catalogue of Microorganisms (GCM) 10K type strain sequencing project: providing services to taxonomists for standard genome sequencing and annotation.</title>
        <authorList>
            <consortium name="The Broad Institute Genomics Platform"/>
            <consortium name="The Broad Institute Genome Sequencing Center for Infectious Disease"/>
            <person name="Wu L."/>
            <person name="Ma J."/>
        </authorList>
    </citation>
    <scope>NUCLEOTIDE SEQUENCE [LARGE SCALE GENOMIC DNA]</scope>
    <source>
        <strain evidence="2 3">JCM 16365</strain>
    </source>
</reference>
<feature type="transmembrane region" description="Helical" evidence="1">
    <location>
        <begin position="100"/>
        <end position="121"/>
    </location>
</feature>
<protein>
    <recommendedName>
        <fullName evidence="4">Esterase</fullName>
    </recommendedName>
</protein>
<evidence type="ECO:0000313" key="3">
    <source>
        <dbReference type="Proteomes" id="UP001500274"/>
    </source>
</evidence>
<feature type="transmembrane region" description="Helical" evidence="1">
    <location>
        <begin position="15"/>
        <end position="34"/>
    </location>
</feature>
<dbReference type="SUPFAM" id="SSF53474">
    <property type="entry name" value="alpha/beta-Hydrolases"/>
    <property type="match status" value="1"/>
</dbReference>
<evidence type="ECO:0008006" key="4">
    <source>
        <dbReference type="Google" id="ProtNLM"/>
    </source>
</evidence>
<keyword evidence="1" id="KW-0812">Transmembrane</keyword>
<keyword evidence="3" id="KW-1185">Reference proteome</keyword>
<dbReference type="PANTHER" id="PTHR48098">
    <property type="entry name" value="ENTEROCHELIN ESTERASE-RELATED"/>
    <property type="match status" value="1"/>
</dbReference>
<feature type="transmembrane region" description="Helical" evidence="1">
    <location>
        <begin position="71"/>
        <end position="93"/>
    </location>
</feature>
<sequence length="433" mass="44383">MIQWLLTLELINSPLRWVVWSFVAVCALVLLVVPPRRIRRLLIAAAVGAVIGYAGAHLLEAWGVFQGPLPVHAAVWIAVGVAAAAMGAAGLFIRPWWRRVVAGLLIVAGAIGMGLSVNAAYGLTGNLAAILGIQALDSAPLPGTSAASGDAATLYQTWTPPAGMPSTGRVSALSGDQRIPATGFQARDAALYLPPAALVPNPPRLPLLVFMMGQPGTPDPTVLAKSLDAFAAAHNGLAPIAIVADQLGSVNVDPACADSATYGKVSTYLNVDVPAYARAHLNIVDDPAYWVIGGYSNGGACALTYGAQFPQTWGNIMDISGNEYPGSEHVDQTVKDVFGGNRAAFDAATPAALLAAHPGQYDGHAAVFTHGEQDGQFGPGQVANAARAHAAGFAVLTETIPGEGHTGPVLQKGLDYAIGALAPRLGLAAPATG</sequence>
<dbReference type="InterPro" id="IPR050583">
    <property type="entry name" value="Mycobacterial_A85_antigen"/>
</dbReference>
<dbReference type="Proteomes" id="UP001500274">
    <property type="component" value="Unassembled WGS sequence"/>
</dbReference>
<evidence type="ECO:0000313" key="2">
    <source>
        <dbReference type="EMBL" id="GAA2567160.1"/>
    </source>
</evidence>
<organism evidence="2 3">
    <name type="scientific">Microbacterium binotii</name>
    <dbReference type="NCBI Taxonomy" id="462710"/>
    <lineage>
        <taxon>Bacteria</taxon>
        <taxon>Bacillati</taxon>
        <taxon>Actinomycetota</taxon>
        <taxon>Actinomycetes</taxon>
        <taxon>Micrococcales</taxon>
        <taxon>Microbacteriaceae</taxon>
        <taxon>Microbacterium</taxon>
    </lineage>
</organism>
<dbReference type="PANTHER" id="PTHR48098:SF1">
    <property type="entry name" value="DIACYLGLYCEROL ACYLTRANSFERASE_MYCOLYLTRANSFERASE AG85A"/>
    <property type="match status" value="1"/>
</dbReference>
<proteinExistence type="predicted"/>
<accession>A0ABN3PA13</accession>
<dbReference type="Gene3D" id="3.40.50.1820">
    <property type="entry name" value="alpha/beta hydrolase"/>
    <property type="match status" value="1"/>
</dbReference>
<name>A0ABN3PA13_9MICO</name>
<keyword evidence="1" id="KW-0472">Membrane</keyword>
<gene>
    <name evidence="2" type="ORF">GCM10009862_02320</name>
</gene>
<comment type="caution">
    <text evidence="2">The sequence shown here is derived from an EMBL/GenBank/DDBJ whole genome shotgun (WGS) entry which is preliminary data.</text>
</comment>
<feature type="transmembrane region" description="Helical" evidence="1">
    <location>
        <begin position="41"/>
        <end position="59"/>
    </location>
</feature>
<keyword evidence="1" id="KW-1133">Transmembrane helix</keyword>
<evidence type="ECO:0000256" key="1">
    <source>
        <dbReference type="SAM" id="Phobius"/>
    </source>
</evidence>